<name>A0A699SXI8_TANCI</name>
<dbReference type="AlphaFoldDB" id="A0A699SXI8"/>
<comment type="caution">
    <text evidence="1">The sequence shown here is derived from an EMBL/GenBank/DDBJ whole genome shotgun (WGS) entry which is preliminary data.</text>
</comment>
<organism evidence="1">
    <name type="scientific">Tanacetum cinerariifolium</name>
    <name type="common">Dalmatian daisy</name>
    <name type="synonym">Chrysanthemum cinerariifolium</name>
    <dbReference type="NCBI Taxonomy" id="118510"/>
    <lineage>
        <taxon>Eukaryota</taxon>
        <taxon>Viridiplantae</taxon>
        <taxon>Streptophyta</taxon>
        <taxon>Embryophyta</taxon>
        <taxon>Tracheophyta</taxon>
        <taxon>Spermatophyta</taxon>
        <taxon>Magnoliopsida</taxon>
        <taxon>eudicotyledons</taxon>
        <taxon>Gunneridae</taxon>
        <taxon>Pentapetalae</taxon>
        <taxon>asterids</taxon>
        <taxon>campanulids</taxon>
        <taxon>Asterales</taxon>
        <taxon>Asteraceae</taxon>
        <taxon>Asteroideae</taxon>
        <taxon>Anthemideae</taxon>
        <taxon>Anthemidinae</taxon>
        <taxon>Tanacetum</taxon>
    </lineage>
</organism>
<accession>A0A699SXI8</accession>
<protein>
    <submittedName>
        <fullName evidence="1">Uncharacterized protein</fullName>
    </submittedName>
</protein>
<sequence length="29" mass="3339">MLRYNPSKDKELFIGRSSKVRDLDIGGDQ</sequence>
<reference evidence="1" key="1">
    <citation type="journal article" date="2019" name="Sci. Rep.">
        <title>Draft genome of Tanacetum cinerariifolium, the natural source of mosquito coil.</title>
        <authorList>
            <person name="Yamashiro T."/>
            <person name="Shiraishi A."/>
            <person name="Satake H."/>
            <person name="Nakayama K."/>
        </authorList>
    </citation>
    <scope>NUCLEOTIDE SEQUENCE</scope>
</reference>
<evidence type="ECO:0000313" key="1">
    <source>
        <dbReference type="EMBL" id="GFD01758.1"/>
    </source>
</evidence>
<proteinExistence type="predicted"/>
<dbReference type="EMBL" id="BKCJ011193451">
    <property type="protein sequence ID" value="GFD01758.1"/>
    <property type="molecule type" value="Genomic_DNA"/>
</dbReference>
<feature type="non-terminal residue" evidence="1">
    <location>
        <position position="29"/>
    </location>
</feature>
<gene>
    <name evidence="1" type="ORF">Tci_873727</name>
</gene>